<dbReference type="PANTHER" id="PTHR42957">
    <property type="entry name" value="HELICASE MJ1565-RELATED"/>
    <property type="match status" value="1"/>
</dbReference>
<dbReference type="InterPro" id="IPR003593">
    <property type="entry name" value="AAA+_ATPase"/>
</dbReference>
<gene>
    <name evidence="3" type="ORF">Ani05nite_45560</name>
</gene>
<dbReference type="InterPro" id="IPR008571">
    <property type="entry name" value="HerA-like"/>
</dbReference>
<dbReference type="EMBL" id="BOMQ01000053">
    <property type="protein sequence ID" value="GIE51022.1"/>
    <property type="molecule type" value="Genomic_DNA"/>
</dbReference>
<dbReference type="AlphaFoldDB" id="A0A919MNI9"/>
<organism evidence="3 4">
    <name type="scientific">Actinoplanes nipponensis</name>
    <dbReference type="NCBI Taxonomy" id="135950"/>
    <lineage>
        <taxon>Bacteria</taxon>
        <taxon>Bacillati</taxon>
        <taxon>Actinomycetota</taxon>
        <taxon>Actinomycetes</taxon>
        <taxon>Micromonosporales</taxon>
        <taxon>Micromonosporaceae</taxon>
        <taxon>Actinoplanes</taxon>
    </lineage>
</organism>
<dbReference type="Gene3D" id="3.40.50.300">
    <property type="entry name" value="P-loop containing nucleotide triphosphate hydrolases"/>
    <property type="match status" value="2"/>
</dbReference>
<dbReference type="Proteomes" id="UP000647172">
    <property type="component" value="Unassembled WGS sequence"/>
</dbReference>
<dbReference type="SMART" id="SM00382">
    <property type="entry name" value="AAA"/>
    <property type="match status" value="2"/>
</dbReference>
<sequence>MISDDERRALTALRFNWAPTADDVWRHSLYHVPALHETALRMVLQGFDEAAEHRESSPVGVALLGERGTGKTHLLGSVREEVQARDGYFFLISLLDASAFWRSTALSIVEGLTRTSGDRPSQLTDFLRRLADASGAPRSLQRAVTGASEAPLSRASLDAFVDHIRKLNRQVGIEAQDTARALVLHASDDSRAQDIGFEFLCSNDEVEPGERAGWGMRRGRRSAQEVVRDISRLLALTGPTVMAVDQIDPLVYQSAKSSESDDQPDWSGSLLLEHIAGGLMSLRETTRRTLSIVSCLPTVWELVKTKATNTVQDRFREAVDLKLIPSAELGYELVAKRFAVEFAGAGFTAPHPTWPVAPDAFAESVDFTPRELLRTVDTHVRECLAAEEVRELLHLRHRDRAPLDQNTDRGPLPDDELAVYNARYDELVKAADPGPALHPATEDTIVPALVRAGLEAWIGARDEPEGTFGIDPAPGVKPPLHARLRRSLDEVTEDEAHWAFRAISSPHHIAVLNRIRNAQTAAGLMPGQHRRRLFLLRNAEWSKGARTQEVVRALRDAGGRRVEFPESDVRRLMGLRALIDGYGYDKLSRWFRERRPADSIHFLQEALAGSEPGIGEGVAGTTEAAIEPTAAPTTATTGANAAPAGPAVAATTGPTAGQAATTAATAGPAGRVVLGRALGDGHPVGVDLAALRKHTAIFAGSGSGKTVLIRRLVEECALLGVSAIVLDPNNDLSRLGDPWPAPPPGWDAADTDRSAEYLRSTEVVVWTPRRESGRPLSFQPLPDFAEMLDDPDAFTAGIDGAVAALAPRAKVDGSTAKAQLGQAVLREALRGYARSGSSDLRGFIGLLGALPEGMSQIPDAEKIGFQMAQLLTATAINDPLFGGGGAPVDPGLLLTPAAGFRARVSVISFVGLPDDTQRQSFVNQLQLALFAWIKRNPAGERPLGGLLVMDEAQTLAPSGPMTACTHSTLVLASQARKYGLGLVFATQAPKGLHNRIPGNAATQFFGLLNHPTQIATARELARAKGSDVSDIARLRVGQFYAAIEGGEFVKMRAPWSLSYHPQSPPTAEEVLERARAG</sequence>
<evidence type="ECO:0000313" key="4">
    <source>
        <dbReference type="Proteomes" id="UP000647172"/>
    </source>
</evidence>
<accession>A0A919MNI9</accession>
<proteinExistence type="predicted"/>
<comment type="caution">
    <text evidence="3">The sequence shown here is derived from an EMBL/GenBank/DDBJ whole genome shotgun (WGS) entry which is preliminary data.</text>
</comment>
<dbReference type="SUPFAM" id="SSF52540">
    <property type="entry name" value="P-loop containing nucleoside triphosphate hydrolases"/>
    <property type="match status" value="2"/>
</dbReference>
<dbReference type="InterPro" id="IPR002789">
    <property type="entry name" value="HerA_central"/>
</dbReference>
<protein>
    <submittedName>
        <fullName evidence="3">ATPase</fullName>
    </submittedName>
</protein>
<dbReference type="Pfam" id="PF01935">
    <property type="entry name" value="DUF87"/>
    <property type="match status" value="1"/>
</dbReference>
<reference evidence="3" key="1">
    <citation type="submission" date="2021-01" db="EMBL/GenBank/DDBJ databases">
        <title>Whole genome shotgun sequence of Actinoplanes nipponensis NBRC 14063.</title>
        <authorList>
            <person name="Komaki H."/>
            <person name="Tamura T."/>
        </authorList>
    </citation>
    <scope>NUCLEOTIDE SEQUENCE</scope>
    <source>
        <strain evidence="3">NBRC 14063</strain>
    </source>
</reference>
<dbReference type="CDD" id="cd01127">
    <property type="entry name" value="TrwB_TraG_TraD_VirD4"/>
    <property type="match status" value="1"/>
</dbReference>
<dbReference type="InterPro" id="IPR027417">
    <property type="entry name" value="P-loop_NTPase"/>
</dbReference>
<feature type="region of interest" description="Disordered" evidence="1">
    <location>
        <begin position="634"/>
        <end position="653"/>
    </location>
</feature>
<feature type="domain" description="AAA+ ATPase" evidence="2">
    <location>
        <begin position="691"/>
        <end position="1018"/>
    </location>
</feature>
<evidence type="ECO:0000259" key="2">
    <source>
        <dbReference type="SMART" id="SM00382"/>
    </source>
</evidence>
<evidence type="ECO:0000313" key="3">
    <source>
        <dbReference type="EMBL" id="GIE51022.1"/>
    </source>
</evidence>
<name>A0A919MNI9_9ACTN</name>
<dbReference type="PANTHER" id="PTHR42957:SF2">
    <property type="entry name" value="HELICASE HERA CENTRAL DOMAIN-CONTAINING PROTEIN"/>
    <property type="match status" value="1"/>
</dbReference>
<keyword evidence="4" id="KW-1185">Reference proteome</keyword>
<evidence type="ECO:0000256" key="1">
    <source>
        <dbReference type="SAM" id="MobiDB-lite"/>
    </source>
</evidence>
<feature type="domain" description="AAA+ ATPase" evidence="2">
    <location>
        <begin position="57"/>
        <end position="325"/>
    </location>
</feature>